<sequence length="388" mass="43210">MSVHSMHSFAKLVLIAAALPFANQVAFASNNTLIFPSACSQGNTLLIAAVGDVLLHQPLQVKASQSGFESIWQAAIPYIQKADIAYANLEGPMAAGITRDGNEVKQGRFHWDNKIYSSFPLFNYHPNLATALKTSGFDLVSTANNHALDRFSIGIDKTIDALNQAGLSYTGTRKKDDNGFKFTILTRNGFRIAWIACAEHTNGMTDHYQQVLHCFKNKDRQWLLQSIQTMKNQVDAIIVFPHWGEQYQHYPNSRQTQFAHQLAEAGATAVIGSHPHVLQTMEKYITKDGRATFIAYSLGNFVSYQGTPKNRTSAILFLGLTKNSQHTIINGIRFVPLYMQNRSGLNQLHLTVLPSNDRYSIAYQIISRILPVGNIAYSQPIITNPQCH</sequence>
<gene>
    <name evidence="4" type="ORF">C8D86_101143</name>
</gene>
<protein>
    <submittedName>
        <fullName evidence="4">Poly-gamma-glutamate synthesis protein (Capsule biosynthesis protein)</fullName>
    </submittedName>
</protein>
<accession>A0A370GZC6</accession>
<feature type="chain" id="PRO_5016902294" evidence="2">
    <location>
        <begin position="29"/>
        <end position="388"/>
    </location>
</feature>
<dbReference type="OrthoDB" id="9810718at2"/>
<dbReference type="InterPro" id="IPR019079">
    <property type="entry name" value="Capsule_synth_CapA"/>
</dbReference>
<keyword evidence="5" id="KW-1185">Reference proteome</keyword>
<dbReference type="InterPro" id="IPR029052">
    <property type="entry name" value="Metallo-depent_PP-like"/>
</dbReference>
<evidence type="ECO:0000313" key="5">
    <source>
        <dbReference type="Proteomes" id="UP000254720"/>
    </source>
</evidence>
<feature type="domain" description="Capsule synthesis protein CapA" evidence="3">
    <location>
        <begin position="46"/>
        <end position="305"/>
    </location>
</feature>
<keyword evidence="2" id="KW-0732">Signal</keyword>
<comment type="caution">
    <text evidence="4">The sequence shown here is derived from an EMBL/GenBank/DDBJ whole genome shotgun (WGS) entry which is preliminary data.</text>
</comment>
<feature type="signal peptide" evidence="2">
    <location>
        <begin position="1"/>
        <end position="28"/>
    </location>
</feature>
<dbReference type="SUPFAM" id="SSF56300">
    <property type="entry name" value="Metallo-dependent phosphatases"/>
    <property type="match status" value="1"/>
</dbReference>
<evidence type="ECO:0000259" key="3">
    <source>
        <dbReference type="SMART" id="SM00854"/>
    </source>
</evidence>
<dbReference type="Gene3D" id="3.60.21.10">
    <property type="match status" value="1"/>
</dbReference>
<dbReference type="Pfam" id="PF09587">
    <property type="entry name" value="PGA_cap"/>
    <property type="match status" value="1"/>
</dbReference>
<evidence type="ECO:0000256" key="1">
    <source>
        <dbReference type="ARBA" id="ARBA00005662"/>
    </source>
</evidence>
<dbReference type="SMART" id="SM00854">
    <property type="entry name" value="PGA_cap"/>
    <property type="match status" value="1"/>
</dbReference>
<organism evidence="4 5">
    <name type="scientific">Aquicella lusitana</name>
    <dbReference type="NCBI Taxonomy" id="254246"/>
    <lineage>
        <taxon>Bacteria</taxon>
        <taxon>Pseudomonadati</taxon>
        <taxon>Pseudomonadota</taxon>
        <taxon>Gammaproteobacteria</taxon>
        <taxon>Legionellales</taxon>
        <taxon>Coxiellaceae</taxon>
        <taxon>Aquicella</taxon>
    </lineage>
</organism>
<evidence type="ECO:0000313" key="4">
    <source>
        <dbReference type="EMBL" id="RDI48860.1"/>
    </source>
</evidence>
<reference evidence="4 5" key="1">
    <citation type="submission" date="2018-07" db="EMBL/GenBank/DDBJ databases">
        <title>Genomic Encyclopedia of Type Strains, Phase IV (KMG-IV): sequencing the most valuable type-strain genomes for metagenomic binning, comparative biology and taxonomic classification.</title>
        <authorList>
            <person name="Goeker M."/>
        </authorList>
    </citation>
    <scope>NUCLEOTIDE SEQUENCE [LARGE SCALE GENOMIC DNA]</scope>
    <source>
        <strain evidence="4 5">DSM 16500</strain>
    </source>
</reference>
<dbReference type="PANTHER" id="PTHR33393">
    <property type="entry name" value="POLYGLUTAMINE SYNTHESIS ACCESSORY PROTEIN RV0574C-RELATED"/>
    <property type="match status" value="1"/>
</dbReference>
<dbReference type="AlphaFoldDB" id="A0A370GZC6"/>
<dbReference type="Proteomes" id="UP000254720">
    <property type="component" value="Unassembled WGS sequence"/>
</dbReference>
<dbReference type="CDD" id="cd07381">
    <property type="entry name" value="MPP_CapA"/>
    <property type="match status" value="1"/>
</dbReference>
<comment type="similarity">
    <text evidence="1">Belongs to the CapA family.</text>
</comment>
<evidence type="ECO:0000256" key="2">
    <source>
        <dbReference type="SAM" id="SignalP"/>
    </source>
</evidence>
<proteinExistence type="inferred from homology"/>
<name>A0A370GZC6_9COXI</name>
<dbReference type="InterPro" id="IPR052169">
    <property type="entry name" value="CW_Biosynth-Accessory"/>
</dbReference>
<dbReference type="PANTHER" id="PTHR33393:SF13">
    <property type="entry name" value="PGA BIOSYNTHESIS PROTEIN CAPA"/>
    <property type="match status" value="1"/>
</dbReference>
<dbReference type="EMBL" id="QQAX01000001">
    <property type="protein sequence ID" value="RDI48860.1"/>
    <property type="molecule type" value="Genomic_DNA"/>
</dbReference>